<evidence type="ECO:0000313" key="2">
    <source>
        <dbReference type="Proteomes" id="UP000322234"/>
    </source>
</evidence>
<accession>A0A6B0S2J5</accession>
<keyword evidence="2" id="KW-1185">Reference proteome</keyword>
<dbReference type="AlphaFoldDB" id="A0A6B0S2J5"/>
<proteinExistence type="predicted"/>
<sequence length="181" mass="21242">MVVHLEESSSSEFTGPPSPFYLARPNIHTYDPRRGSYEKEQKDQHDFIQLLLENHLTSITVMQDPGEQRKNKRLLSPAWLKETELRILQTIQKQQLEKLTRLRLVQQLFYILQTIQKQQLEKLTRLRLVQQLFYAEALKAAPEGEDVYNGAKDGHQASQRKSSKIMKCFRERLHLILTGFP</sequence>
<organism evidence="1 2">
    <name type="scientific">Bos mutus</name>
    <name type="common">wild yak</name>
    <dbReference type="NCBI Taxonomy" id="72004"/>
    <lineage>
        <taxon>Eukaryota</taxon>
        <taxon>Metazoa</taxon>
        <taxon>Chordata</taxon>
        <taxon>Craniata</taxon>
        <taxon>Vertebrata</taxon>
        <taxon>Euteleostomi</taxon>
        <taxon>Mammalia</taxon>
        <taxon>Eutheria</taxon>
        <taxon>Laurasiatheria</taxon>
        <taxon>Artiodactyla</taxon>
        <taxon>Ruminantia</taxon>
        <taxon>Pecora</taxon>
        <taxon>Bovidae</taxon>
        <taxon>Bovinae</taxon>
        <taxon>Bos</taxon>
    </lineage>
</organism>
<dbReference type="EMBL" id="VBQZ03000170">
    <property type="protein sequence ID" value="MXQ96698.1"/>
    <property type="molecule type" value="Genomic_DNA"/>
</dbReference>
<comment type="caution">
    <text evidence="1">The sequence shown here is derived from an EMBL/GenBank/DDBJ whole genome shotgun (WGS) entry which is preliminary data.</text>
</comment>
<evidence type="ECO:0000313" key="1">
    <source>
        <dbReference type="EMBL" id="MXQ96698.1"/>
    </source>
</evidence>
<name>A0A6B0S2J5_9CETA</name>
<dbReference type="Proteomes" id="UP000322234">
    <property type="component" value="Unassembled WGS sequence"/>
</dbReference>
<protein>
    <submittedName>
        <fullName evidence="1">Uncharacterized protein</fullName>
    </submittedName>
</protein>
<gene>
    <name evidence="1" type="ORF">E5288_WYG013263</name>
</gene>
<reference evidence="1" key="1">
    <citation type="submission" date="2019-10" db="EMBL/GenBank/DDBJ databases">
        <title>The sequence and de novo assembly of the wild yak genome.</title>
        <authorList>
            <person name="Liu Y."/>
        </authorList>
    </citation>
    <scope>NUCLEOTIDE SEQUENCE [LARGE SCALE GENOMIC DNA]</scope>
    <source>
        <strain evidence="1">WY2019</strain>
    </source>
</reference>